<evidence type="ECO:0000313" key="2">
    <source>
        <dbReference type="Proteomes" id="UP000075324"/>
    </source>
</evidence>
<dbReference type="Proteomes" id="UP000075324">
    <property type="component" value="Unassembled WGS sequence"/>
</dbReference>
<evidence type="ECO:0000313" key="1">
    <source>
        <dbReference type="EMBL" id="KYD21541.1"/>
    </source>
</evidence>
<gene>
    <name evidence="1" type="ORF">B4110_0384</name>
</gene>
<organism evidence="1 2">
    <name type="scientific">Parageobacillus toebii</name>
    <dbReference type="NCBI Taxonomy" id="153151"/>
    <lineage>
        <taxon>Bacteria</taxon>
        <taxon>Bacillati</taxon>
        <taxon>Bacillota</taxon>
        <taxon>Bacilli</taxon>
        <taxon>Bacillales</taxon>
        <taxon>Anoxybacillaceae</taxon>
        <taxon>Parageobacillus</taxon>
    </lineage>
</organism>
<accession>A0A150MAR8</accession>
<reference evidence="1 2" key="1">
    <citation type="submission" date="2016-01" db="EMBL/GenBank/DDBJ databases">
        <title>Draft Genome Sequences of Seven Thermophilic Sporeformers Isolated from Foods.</title>
        <authorList>
            <person name="Berendsen E.M."/>
            <person name="Wells-Bennik M.H."/>
            <person name="Krawcyk A.O."/>
            <person name="De Jong A."/>
            <person name="Holsappel S."/>
            <person name="Eijlander R.T."/>
            <person name="Kuipers O.P."/>
        </authorList>
    </citation>
    <scope>NUCLEOTIDE SEQUENCE [LARGE SCALE GENOMIC DNA]</scope>
    <source>
        <strain evidence="1 2">B4110</strain>
    </source>
</reference>
<sequence length="56" mass="6470">MEKIAFRQSKTFIPNACGLPIAGVQSVQIRFECPKEHFLDKNRVNFPFSLPDGWFL</sequence>
<dbReference type="AlphaFoldDB" id="A0A150MAR8"/>
<protein>
    <submittedName>
        <fullName evidence="1">Uncharacterized protein</fullName>
    </submittedName>
</protein>
<comment type="caution">
    <text evidence="1">The sequence shown here is derived from an EMBL/GenBank/DDBJ whole genome shotgun (WGS) entry which is preliminary data.</text>
</comment>
<proteinExistence type="predicted"/>
<name>A0A150MAR8_9BACL</name>
<dbReference type="EMBL" id="LQYW01000188">
    <property type="protein sequence ID" value="KYD21541.1"/>
    <property type="molecule type" value="Genomic_DNA"/>
</dbReference>